<accession>A0A3M7T7T8</accession>
<feature type="compositionally biased region" description="Basic residues" evidence="1">
    <location>
        <begin position="211"/>
        <end position="222"/>
    </location>
</feature>
<dbReference type="STRING" id="10195.A0A3M7T7T8"/>
<reference evidence="2 3" key="1">
    <citation type="journal article" date="2018" name="Sci. Rep.">
        <title>Genomic signatures of local adaptation to the degree of environmental predictability in rotifers.</title>
        <authorList>
            <person name="Franch-Gras L."/>
            <person name="Hahn C."/>
            <person name="Garcia-Roger E.M."/>
            <person name="Carmona M.J."/>
            <person name="Serra M."/>
            <person name="Gomez A."/>
        </authorList>
    </citation>
    <scope>NUCLEOTIDE SEQUENCE [LARGE SCALE GENOMIC DNA]</scope>
    <source>
        <strain evidence="2">HYR1</strain>
    </source>
</reference>
<proteinExistence type="predicted"/>
<keyword evidence="2" id="KW-0808">Transferase</keyword>
<feature type="region of interest" description="Disordered" evidence="1">
    <location>
        <begin position="211"/>
        <end position="231"/>
    </location>
</feature>
<organism evidence="2 3">
    <name type="scientific">Brachionus plicatilis</name>
    <name type="common">Marine rotifer</name>
    <name type="synonym">Brachionus muelleri</name>
    <dbReference type="NCBI Taxonomy" id="10195"/>
    <lineage>
        <taxon>Eukaryota</taxon>
        <taxon>Metazoa</taxon>
        <taxon>Spiralia</taxon>
        <taxon>Gnathifera</taxon>
        <taxon>Rotifera</taxon>
        <taxon>Eurotatoria</taxon>
        <taxon>Monogononta</taxon>
        <taxon>Pseudotrocha</taxon>
        <taxon>Ploima</taxon>
        <taxon>Brachionidae</taxon>
        <taxon>Brachionus</taxon>
    </lineage>
</organism>
<dbReference type="OrthoDB" id="10252328at2759"/>
<dbReference type="Gene3D" id="3.40.50.10140">
    <property type="entry name" value="Toll/interleukin-1 receptor homology (TIR) domain"/>
    <property type="match status" value="1"/>
</dbReference>
<dbReference type="AlphaFoldDB" id="A0A3M7T7T8"/>
<keyword evidence="2" id="KW-0418">Kinase</keyword>
<name>A0A3M7T7T8_BRAPC</name>
<comment type="caution">
    <text evidence="2">The sequence shown here is derived from an EMBL/GenBank/DDBJ whole genome shotgun (WGS) entry which is preliminary data.</text>
</comment>
<evidence type="ECO:0000256" key="1">
    <source>
        <dbReference type="SAM" id="MobiDB-lite"/>
    </source>
</evidence>
<gene>
    <name evidence="2" type="ORF">BpHYR1_043878</name>
</gene>
<sequence length="231" mass="27338">MQDPKRYATKIADTFESIEKIVQVDPKKKEEKHPDVFVSYCWANSHEAIKKASKGTKKSLGALDSRILVKFFDDNGINAWLDVDNLDSTTQMFGEITKGMNLAKSIKNLLLIYKLKIKSLSTLLKHVKIELSKINEKKIDKKFEKSISIDESNNYAYQELYELTQRNFLRQLIQFSEKNPTIRSYPRLFFLDLIDQKRFEKFKYKKIQMKKMRKTETKKKKKMESEDHHQN</sequence>
<dbReference type="EMBL" id="REGN01000163">
    <property type="protein sequence ID" value="RNA44035.1"/>
    <property type="molecule type" value="Genomic_DNA"/>
</dbReference>
<evidence type="ECO:0000313" key="2">
    <source>
        <dbReference type="EMBL" id="RNA44035.1"/>
    </source>
</evidence>
<dbReference type="Proteomes" id="UP000276133">
    <property type="component" value="Unassembled WGS sequence"/>
</dbReference>
<keyword evidence="3" id="KW-1185">Reference proteome</keyword>
<evidence type="ECO:0000313" key="3">
    <source>
        <dbReference type="Proteomes" id="UP000276133"/>
    </source>
</evidence>
<dbReference type="GO" id="GO:0016301">
    <property type="term" value="F:kinase activity"/>
    <property type="evidence" value="ECO:0007669"/>
    <property type="project" value="UniProtKB-KW"/>
</dbReference>
<dbReference type="InterPro" id="IPR035897">
    <property type="entry name" value="Toll_tir_struct_dom_sf"/>
</dbReference>
<protein>
    <submittedName>
        <fullName evidence="2">Serine threonine-kinase pats1</fullName>
    </submittedName>
</protein>